<name>A0A0J6WAY3_MYCCU</name>
<dbReference type="GO" id="GO:0003677">
    <property type="term" value="F:DNA binding"/>
    <property type="evidence" value="ECO:0007669"/>
    <property type="project" value="UniProtKB-KW"/>
</dbReference>
<evidence type="ECO:0000313" key="5">
    <source>
        <dbReference type="Proteomes" id="UP000036176"/>
    </source>
</evidence>
<feature type="domain" description="Response regulatory" evidence="3">
    <location>
        <begin position="12"/>
        <end position="130"/>
    </location>
</feature>
<dbReference type="OrthoDB" id="3171335at2"/>
<dbReference type="InterPro" id="IPR001789">
    <property type="entry name" value="Sig_transdc_resp-reg_receiver"/>
</dbReference>
<dbReference type="RefSeq" id="WP_048418583.1">
    <property type="nucleotide sequence ID" value="NZ_MVHO01000012.1"/>
</dbReference>
<dbReference type="Proteomes" id="UP000036176">
    <property type="component" value="Unassembled WGS sequence"/>
</dbReference>
<dbReference type="InterPro" id="IPR016032">
    <property type="entry name" value="Sig_transdc_resp-reg_C-effctor"/>
</dbReference>
<accession>A0A0J6WAY3</accession>
<dbReference type="GO" id="GO:0006355">
    <property type="term" value="P:regulation of DNA-templated transcription"/>
    <property type="evidence" value="ECO:0007669"/>
    <property type="project" value="InterPro"/>
</dbReference>
<dbReference type="Gene3D" id="1.10.10.10">
    <property type="entry name" value="Winged helix-like DNA-binding domain superfamily/Winged helix DNA-binding domain"/>
    <property type="match status" value="1"/>
</dbReference>
<evidence type="ECO:0000259" key="3">
    <source>
        <dbReference type="PROSITE" id="PS50110"/>
    </source>
</evidence>
<dbReference type="PROSITE" id="PS50110">
    <property type="entry name" value="RESPONSE_REGULATORY"/>
    <property type="match status" value="1"/>
</dbReference>
<dbReference type="PATRIC" id="fig|1800.3.peg.2602"/>
<dbReference type="InterPro" id="IPR036388">
    <property type="entry name" value="WH-like_DNA-bd_sf"/>
</dbReference>
<dbReference type="InterPro" id="IPR039420">
    <property type="entry name" value="WalR-like"/>
</dbReference>
<comment type="caution">
    <text evidence="2">Lacks conserved residue(s) required for the propagation of feature annotation.</text>
</comment>
<proteinExistence type="predicted"/>
<evidence type="ECO:0000313" key="4">
    <source>
        <dbReference type="EMBL" id="KMO79734.1"/>
    </source>
</evidence>
<dbReference type="InterPro" id="IPR011006">
    <property type="entry name" value="CheY-like_superfamily"/>
</dbReference>
<dbReference type="Gene3D" id="3.40.50.2300">
    <property type="match status" value="1"/>
</dbReference>
<dbReference type="AlphaFoldDB" id="A0A0J6WAY3"/>
<protein>
    <submittedName>
        <fullName evidence="4">Transcriptional regulatory protein DevR (DosR)</fullName>
    </submittedName>
</protein>
<comment type="caution">
    <text evidence="4">The sequence shown here is derived from an EMBL/GenBank/DDBJ whole genome shotgun (WGS) entry which is preliminary data.</text>
</comment>
<dbReference type="SUPFAM" id="SSF46894">
    <property type="entry name" value="C-terminal effector domain of the bipartite response regulators"/>
    <property type="match status" value="1"/>
</dbReference>
<organism evidence="4 5">
    <name type="scientific">Mycolicibacterium chubuense</name>
    <name type="common">Mycobacterium chubuense</name>
    <dbReference type="NCBI Taxonomy" id="1800"/>
    <lineage>
        <taxon>Bacteria</taxon>
        <taxon>Bacillati</taxon>
        <taxon>Actinomycetota</taxon>
        <taxon>Actinomycetes</taxon>
        <taxon>Mycobacteriales</taxon>
        <taxon>Mycobacteriaceae</taxon>
        <taxon>Mycolicibacterium</taxon>
    </lineage>
</organism>
<evidence type="ECO:0000256" key="2">
    <source>
        <dbReference type="PROSITE-ProRule" id="PRU00169"/>
    </source>
</evidence>
<dbReference type="PANTHER" id="PTHR43214:SF43">
    <property type="entry name" value="TWO-COMPONENT RESPONSE REGULATOR"/>
    <property type="match status" value="1"/>
</dbReference>
<dbReference type="PANTHER" id="PTHR43214">
    <property type="entry name" value="TWO-COMPONENT RESPONSE REGULATOR"/>
    <property type="match status" value="1"/>
</dbReference>
<keyword evidence="1" id="KW-0238">DNA-binding</keyword>
<sequence>MSTERDGRTGISIAIVDDEHVVHAGIGAWLTGTQPAMTVVAGFTESTSFIARYPAATPELDVTLFALQFHSGGPRFDMLHQICEAGHRVVVYSYLSSVEVILSSLDAGAMSYIGKFEGGSHLLQAICTVAQGQRYVGAAMGRALQIGTTTGRPRLTPREKEVLRAWIQLGSKHVVADRQFVETSTVRGHLERIRVKYAEAGRPAATKAALTARAIQDGLLSLGDV</sequence>
<reference evidence="4 5" key="1">
    <citation type="journal article" date="2015" name="Genome Biol. Evol.">
        <title>Characterization of Three Mycobacterium spp. with Potential Use in Bioremediation by Genome Sequencing and Comparative Genomics.</title>
        <authorList>
            <person name="Das S."/>
            <person name="Pettersson B.M."/>
            <person name="Behra P.R."/>
            <person name="Ramesh M."/>
            <person name="Dasgupta S."/>
            <person name="Bhattacharya A."/>
            <person name="Kirsebom L.A."/>
        </authorList>
    </citation>
    <scope>NUCLEOTIDE SEQUENCE [LARGE SCALE GENOMIC DNA]</scope>
    <source>
        <strain evidence="4 5">DSM 44219</strain>
    </source>
</reference>
<gene>
    <name evidence="4" type="primary">devR_1</name>
    <name evidence="4" type="ORF">MCHUDSM44219_02596</name>
</gene>
<dbReference type="EMBL" id="JYNX01000035">
    <property type="protein sequence ID" value="KMO79734.1"/>
    <property type="molecule type" value="Genomic_DNA"/>
</dbReference>
<dbReference type="GO" id="GO:0000160">
    <property type="term" value="P:phosphorelay signal transduction system"/>
    <property type="evidence" value="ECO:0007669"/>
    <property type="project" value="InterPro"/>
</dbReference>
<evidence type="ECO:0000256" key="1">
    <source>
        <dbReference type="ARBA" id="ARBA00023125"/>
    </source>
</evidence>
<dbReference type="SUPFAM" id="SSF52172">
    <property type="entry name" value="CheY-like"/>
    <property type="match status" value="1"/>
</dbReference>
<keyword evidence="5" id="KW-1185">Reference proteome</keyword>